<dbReference type="PANTHER" id="PTHR33164">
    <property type="entry name" value="TRANSCRIPTIONAL REGULATOR, MARR FAMILY"/>
    <property type="match status" value="1"/>
</dbReference>
<dbReference type="InterPro" id="IPR036388">
    <property type="entry name" value="WH-like_DNA-bd_sf"/>
</dbReference>
<reference evidence="2" key="2">
    <citation type="journal article" date="2021" name="PeerJ">
        <title>Extensive microbial diversity within the chicken gut microbiome revealed by metagenomics and culture.</title>
        <authorList>
            <person name="Gilroy R."/>
            <person name="Ravi A."/>
            <person name="Getino M."/>
            <person name="Pursley I."/>
            <person name="Horton D.L."/>
            <person name="Alikhan N.F."/>
            <person name="Baker D."/>
            <person name="Gharbi K."/>
            <person name="Hall N."/>
            <person name="Watson M."/>
            <person name="Adriaenssens E.M."/>
            <person name="Foster-Nyarko E."/>
            <person name="Jarju S."/>
            <person name="Secka A."/>
            <person name="Antonio M."/>
            <person name="Oren A."/>
            <person name="Chaudhuri R.R."/>
            <person name="La Ragione R."/>
            <person name="Hildebrand F."/>
            <person name="Pallen M.J."/>
        </authorList>
    </citation>
    <scope>NUCLEOTIDE SEQUENCE</scope>
    <source>
        <strain evidence="2">CHK188-20938</strain>
    </source>
</reference>
<evidence type="ECO:0000259" key="1">
    <source>
        <dbReference type="PROSITE" id="PS50995"/>
    </source>
</evidence>
<protein>
    <submittedName>
        <fullName evidence="2">MarR family transcriptional regulator</fullName>
    </submittedName>
</protein>
<feature type="domain" description="HTH marR-type" evidence="1">
    <location>
        <begin position="3"/>
        <end position="138"/>
    </location>
</feature>
<dbReference type="InterPro" id="IPR036390">
    <property type="entry name" value="WH_DNA-bd_sf"/>
</dbReference>
<evidence type="ECO:0000313" key="2">
    <source>
        <dbReference type="EMBL" id="HIV24384.1"/>
    </source>
</evidence>
<comment type="caution">
    <text evidence="2">The sequence shown here is derived from an EMBL/GenBank/DDBJ whole genome shotgun (WGS) entry which is preliminary data.</text>
</comment>
<sequence length="144" mass="16926">MERQSIGSLIKILSETMGQRVNRDCRGYNLTMQQMKILHFLKGREGRQETSQKDIQDHMRIAHSTVVSILRLMESKGFIKISVSERDKRMKIVTLTGQEESFVQEVIRGGKAMERRLVRGFSEEEQKTLRDYLRRMYENVTAEE</sequence>
<dbReference type="AlphaFoldDB" id="A0A9D1T937"/>
<dbReference type="PROSITE" id="PS50995">
    <property type="entry name" value="HTH_MARR_2"/>
    <property type="match status" value="1"/>
</dbReference>
<evidence type="ECO:0000313" key="3">
    <source>
        <dbReference type="Proteomes" id="UP000824169"/>
    </source>
</evidence>
<dbReference type="GO" id="GO:0006950">
    <property type="term" value="P:response to stress"/>
    <property type="evidence" value="ECO:0007669"/>
    <property type="project" value="TreeGrafter"/>
</dbReference>
<dbReference type="Pfam" id="PF12802">
    <property type="entry name" value="MarR_2"/>
    <property type="match status" value="1"/>
</dbReference>
<gene>
    <name evidence="2" type="ORF">IAB71_01130</name>
</gene>
<dbReference type="PANTHER" id="PTHR33164:SF101">
    <property type="entry name" value="TRANSCRIPTIONAL REPRESSOR MPRA"/>
    <property type="match status" value="1"/>
</dbReference>
<dbReference type="Gene3D" id="1.10.10.10">
    <property type="entry name" value="Winged helix-like DNA-binding domain superfamily/Winged helix DNA-binding domain"/>
    <property type="match status" value="1"/>
</dbReference>
<dbReference type="InterPro" id="IPR000835">
    <property type="entry name" value="HTH_MarR-typ"/>
</dbReference>
<dbReference type="Proteomes" id="UP000824169">
    <property type="component" value="Unassembled WGS sequence"/>
</dbReference>
<dbReference type="EMBL" id="DVOO01000003">
    <property type="protein sequence ID" value="HIV24384.1"/>
    <property type="molecule type" value="Genomic_DNA"/>
</dbReference>
<dbReference type="PRINTS" id="PR00598">
    <property type="entry name" value="HTHMARR"/>
</dbReference>
<accession>A0A9D1T937</accession>
<name>A0A9D1T937_9FIRM</name>
<dbReference type="SMART" id="SM00347">
    <property type="entry name" value="HTH_MARR"/>
    <property type="match status" value="1"/>
</dbReference>
<reference evidence="2" key="1">
    <citation type="submission" date="2020-10" db="EMBL/GenBank/DDBJ databases">
        <authorList>
            <person name="Gilroy R."/>
        </authorList>
    </citation>
    <scope>NUCLEOTIDE SEQUENCE</scope>
    <source>
        <strain evidence="2">CHK188-20938</strain>
    </source>
</reference>
<dbReference type="InterPro" id="IPR039422">
    <property type="entry name" value="MarR/SlyA-like"/>
</dbReference>
<dbReference type="SUPFAM" id="SSF46785">
    <property type="entry name" value="Winged helix' DNA-binding domain"/>
    <property type="match status" value="1"/>
</dbReference>
<organism evidence="2 3">
    <name type="scientific">Candidatus Scatomonas pullistercoris</name>
    <dbReference type="NCBI Taxonomy" id="2840920"/>
    <lineage>
        <taxon>Bacteria</taxon>
        <taxon>Bacillati</taxon>
        <taxon>Bacillota</taxon>
        <taxon>Clostridia</taxon>
        <taxon>Lachnospirales</taxon>
        <taxon>Lachnospiraceae</taxon>
        <taxon>Lachnospiraceae incertae sedis</taxon>
        <taxon>Candidatus Scatomonas</taxon>
    </lineage>
</organism>
<dbReference type="GO" id="GO:0003700">
    <property type="term" value="F:DNA-binding transcription factor activity"/>
    <property type="evidence" value="ECO:0007669"/>
    <property type="project" value="InterPro"/>
</dbReference>
<proteinExistence type="predicted"/>